<sequence>MNLIERVKGILLQPRQTWATIEHEPADMAGLYTRYLMLLAAIPAVCGFIGLSLIGMGGFGVTIRIPLLAGLANMVVSYVLSLAGVFVLALIVDALAPTFGGQKSQIQALKLAVYGSTAALLGGVFSLLPALSVLGLLAALYSIYLIYTGLPVLMKNPAEKSVVYTVVVLIAAIVMAVVMGSVSALFMPRSGSLFGGADTPAISLETPGGKVSVNTAGLEAAGKKMEEAARQMEQAQKSQDPTAIAAATGNAAAAAA</sequence>
<feature type="region of interest" description="Disordered" evidence="5">
    <location>
        <begin position="228"/>
        <end position="256"/>
    </location>
</feature>
<evidence type="ECO:0000256" key="2">
    <source>
        <dbReference type="ARBA" id="ARBA00022692"/>
    </source>
</evidence>
<reference evidence="8 9" key="1">
    <citation type="submission" date="2009-05" db="EMBL/GenBank/DDBJ databases">
        <title>The draft genome of Acidovorax delafieldii 2AN.</title>
        <authorList>
            <consortium name="US DOE Joint Genome Institute (JGI-PGF)"/>
            <person name="Lucas S."/>
            <person name="Copeland A."/>
            <person name="Lapidus A."/>
            <person name="Glavina del Rio T."/>
            <person name="Tice H."/>
            <person name="Bruce D."/>
            <person name="Goodwin L."/>
            <person name="Pitluck S."/>
            <person name="Larimer F."/>
            <person name="Land M.L."/>
            <person name="Hauser L."/>
            <person name="Shelobolina E.S."/>
            <person name="Picardal F."/>
            <person name="Roden E."/>
            <person name="Emerson D."/>
        </authorList>
    </citation>
    <scope>NUCLEOTIDE SEQUENCE [LARGE SCALE GENOMIC DNA]</scope>
    <source>
        <strain evidence="8 9">2AN</strain>
    </source>
</reference>
<comment type="caution">
    <text evidence="8">The sequence shown here is derived from an EMBL/GenBank/DDBJ whole genome shotgun (WGS) entry which is preliminary data.</text>
</comment>
<dbReference type="AlphaFoldDB" id="C5TCH2"/>
<comment type="subcellular location">
    <subcellularLocation>
        <location evidence="1">Membrane</location>
        <topology evidence="1">Multi-pass membrane protein</topology>
    </subcellularLocation>
</comment>
<evidence type="ECO:0000259" key="7">
    <source>
        <dbReference type="Pfam" id="PF04893"/>
    </source>
</evidence>
<evidence type="ECO:0000313" key="9">
    <source>
        <dbReference type="Proteomes" id="UP000003856"/>
    </source>
</evidence>
<evidence type="ECO:0000256" key="6">
    <source>
        <dbReference type="SAM" id="Phobius"/>
    </source>
</evidence>
<accession>C5TCH2</accession>
<feature type="transmembrane region" description="Helical" evidence="6">
    <location>
        <begin position="162"/>
        <end position="186"/>
    </location>
</feature>
<feature type="transmembrane region" description="Helical" evidence="6">
    <location>
        <begin position="108"/>
        <end position="125"/>
    </location>
</feature>
<name>C5TCH2_ACIDE</name>
<feature type="transmembrane region" description="Helical" evidence="6">
    <location>
        <begin position="131"/>
        <end position="150"/>
    </location>
</feature>
<feature type="domain" description="Yip1" evidence="7">
    <location>
        <begin position="8"/>
        <end position="178"/>
    </location>
</feature>
<feature type="transmembrane region" description="Helical" evidence="6">
    <location>
        <begin position="75"/>
        <end position="96"/>
    </location>
</feature>
<gene>
    <name evidence="8" type="ORF">AcdelDRAFT_4603</name>
</gene>
<evidence type="ECO:0000256" key="5">
    <source>
        <dbReference type="SAM" id="MobiDB-lite"/>
    </source>
</evidence>
<dbReference type="InterPro" id="IPR006977">
    <property type="entry name" value="Yip1_dom"/>
</dbReference>
<feature type="transmembrane region" description="Helical" evidence="6">
    <location>
        <begin position="35"/>
        <end position="63"/>
    </location>
</feature>
<dbReference type="PATRIC" id="fig|573060.9.peg.305"/>
<evidence type="ECO:0000256" key="1">
    <source>
        <dbReference type="ARBA" id="ARBA00004141"/>
    </source>
</evidence>
<protein>
    <recommendedName>
        <fullName evidence="7">Yip1 domain-containing protein</fullName>
    </recommendedName>
</protein>
<dbReference type="OrthoDB" id="9808452at2"/>
<dbReference type="Proteomes" id="UP000003856">
    <property type="component" value="Unassembled WGS sequence"/>
</dbReference>
<organism evidence="8 9">
    <name type="scientific">Acidovorax delafieldii 2AN</name>
    <dbReference type="NCBI Taxonomy" id="573060"/>
    <lineage>
        <taxon>Bacteria</taxon>
        <taxon>Pseudomonadati</taxon>
        <taxon>Pseudomonadota</taxon>
        <taxon>Betaproteobacteria</taxon>
        <taxon>Burkholderiales</taxon>
        <taxon>Comamonadaceae</taxon>
        <taxon>Acidovorax</taxon>
    </lineage>
</organism>
<proteinExistence type="predicted"/>
<keyword evidence="9" id="KW-1185">Reference proteome</keyword>
<dbReference type="GO" id="GO:0016020">
    <property type="term" value="C:membrane"/>
    <property type="evidence" value="ECO:0007669"/>
    <property type="project" value="UniProtKB-SubCell"/>
</dbReference>
<dbReference type="RefSeq" id="WP_005800984.1">
    <property type="nucleotide sequence ID" value="NZ_ACQT01000459.1"/>
</dbReference>
<feature type="non-terminal residue" evidence="8">
    <location>
        <position position="256"/>
    </location>
</feature>
<dbReference type="EMBL" id="ACQT01000459">
    <property type="protein sequence ID" value="EER57824.1"/>
    <property type="molecule type" value="Genomic_DNA"/>
</dbReference>
<evidence type="ECO:0000313" key="8">
    <source>
        <dbReference type="EMBL" id="EER57824.1"/>
    </source>
</evidence>
<keyword evidence="3 6" id="KW-1133">Transmembrane helix</keyword>
<keyword evidence="2 6" id="KW-0812">Transmembrane</keyword>
<evidence type="ECO:0000256" key="3">
    <source>
        <dbReference type="ARBA" id="ARBA00022989"/>
    </source>
</evidence>
<evidence type="ECO:0000256" key="4">
    <source>
        <dbReference type="ARBA" id="ARBA00023136"/>
    </source>
</evidence>
<keyword evidence="4 6" id="KW-0472">Membrane</keyword>
<feature type="compositionally biased region" description="Low complexity" evidence="5">
    <location>
        <begin position="243"/>
        <end position="256"/>
    </location>
</feature>
<dbReference type="Pfam" id="PF04893">
    <property type="entry name" value="Yip1"/>
    <property type="match status" value="1"/>
</dbReference>